<feature type="region of interest" description="Disordered" evidence="1">
    <location>
        <begin position="172"/>
        <end position="194"/>
    </location>
</feature>
<organism evidence="2 3">
    <name type="scientific">Plasmodium vivax India VII</name>
    <dbReference type="NCBI Taxonomy" id="1077284"/>
    <lineage>
        <taxon>Eukaryota</taxon>
        <taxon>Sar</taxon>
        <taxon>Alveolata</taxon>
        <taxon>Apicomplexa</taxon>
        <taxon>Aconoidasida</taxon>
        <taxon>Haemosporida</taxon>
        <taxon>Plasmodiidae</taxon>
        <taxon>Plasmodium</taxon>
        <taxon>Plasmodium (Plasmodium)</taxon>
    </lineage>
</organism>
<evidence type="ECO:0000313" key="2">
    <source>
        <dbReference type="EMBL" id="KMZ76872.1"/>
    </source>
</evidence>
<dbReference type="Proteomes" id="UP000053562">
    <property type="component" value="Unassembled WGS sequence"/>
</dbReference>
<accession>A0A0J9S4C3</accession>
<dbReference type="EMBL" id="KQ234591">
    <property type="protein sequence ID" value="KMZ76872.1"/>
    <property type="molecule type" value="Genomic_DNA"/>
</dbReference>
<name>A0A0J9S4C3_PLAVI</name>
<evidence type="ECO:0000256" key="1">
    <source>
        <dbReference type="SAM" id="MobiDB-lite"/>
    </source>
</evidence>
<evidence type="ECO:0008006" key="4">
    <source>
        <dbReference type="Google" id="ProtNLM"/>
    </source>
</evidence>
<reference evidence="2 3" key="1">
    <citation type="submission" date="2011-08" db="EMBL/GenBank/DDBJ databases">
        <title>The Genome Sequence of Plasmodium vivax India VII.</title>
        <authorList>
            <consortium name="The Broad Institute Genome Sequencing Platform"/>
            <consortium name="The Broad Institute Genome Sequencing Center for Infectious Disease"/>
            <person name="Neafsey D."/>
            <person name="Carlton J."/>
            <person name="Barnwell J."/>
            <person name="Collins W."/>
            <person name="Escalante A."/>
            <person name="Mullikin J."/>
            <person name="Saul A."/>
            <person name="Guigo R."/>
            <person name="Camara F."/>
            <person name="Young S.K."/>
            <person name="Zeng Q."/>
            <person name="Gargeya S."/>
            <person name="Fitzgerald M."/>
            <person name="Haas B."/>
            <person name="Abouelleil A."/>
            <person name="Alvarado L."/>
            <person name="Arachchi H.M."/>
            <person name="Berlin A."/>
            <person name="Brown A."/>
            <person name="Chapman S.B."/>
            <person name="Chen Z."/>
            <person name="Dunbar C."/>
            <person name="Freedman E."/>
            <person name="Gearin G."/>
            <person name="Gellesch M."/>
            <person name="Goldberg J."/>
            <person name="Griggs A."/>
            <person name="Gujja S."/>
            <person name="Heiman D."/>
            <person name="Howarth C."/>
            <person name="Larson L."/>
            <person name="Lui A."/>
            <person name="MacDonald P.J.P."/>
            <person name="Montmayeur A."/>
            <person name="Murphy C."/>
            <person name="Neiman D."/>
            <person name="Pearson M."/>
            <person name="Priest M."/>
            <person name="Roberts A."/>
            <person name="Saif S."/>
            <person name="Shea T."/>
            <person name="Shenoy N."/>
            <person name="Sisk P."/>
            <person name="Stolte C."/>
            <person name="Sykes S."/>
            <person name="Wortman J."/>
            <person name="Nusbaum C."/>
            <person name="Birren B."/>
        </authorList>
    </citation>
    <scope>NUCLEOTIDE SEQUENCE [LARGE SCALE GENOMIC DNA]</scope>
    <source>
        <strain evidence="2 3">India VII</strain>
    </source>
</reference>
<protein>
    <recommendedName>
        <fullName evidence="4">Variable surface protein Vir7-like protein</fullName>
    </recommendedName>
</protein>
<gene>
    <name evidence="2" type="ORF">PVIIG_06375</name>
</gene>
<proteinExistence type="predicted"/>
<dbReference type="OrthoDB" id="383226at2759"/>
<sequence>MIRFIKQQKKNYQITIGLCYVYKKSLIDNFENDICKFLYFWLGNILLANLNPKLVYQDVLFNLFNILKNHKDKICTAPHDYMDEHDFKNIKLFFDYSEDYYSYIGQLNIHNPPCSKEYKKYLQTYVDTYNKFQRECQNEPPSYRYCNVFNKYFANKNRTHLSIWTCTVQDNEPEEANSETGEMDEYNETKATEEKTSTTYGMEGKSANFRGVFEQGRTQSTESLSSSGYYPHADTFVIDNVSGLSDDTPPSIISKSVTGAVSVAGALVPSYLLYNVISIMINKYNALFNIS</sequence>
<evidence type="ECO:0000313" key="3">
    <source>
        <dbReference type="Proteomes" id="UP000053562"/>
    </source>
</evidence>
<dbReference type="Pfam" id="PF05795">
    <property type="entry name" value="Plasmodium_Vir"/>
    <property type="match status" value="1"/>
</dbReference>
<dbReference type="AlphaFoldDB" id="A0A0J9S4C3"/>
<feature type="compositionally biased region" description="Acidic residues" evidence="1">
    <location>
        <begin position="172"/>
        <end position="186"/>
    </location>
</feature>
<dbReference type="InterPro" id="IPR008780">
    <property type="entry name" value="Plasmodium_Vir"/>
</dbReference>